<evidence type="ECO:0000256" key="2">
    <source>
        <dbReference type="ARBA" id="ARBA00010790"/>
    </source>
</evidence>
<evidence type="ECO:0000256" key="5">
    <source>
        <dbReference type="RuleBase" id="RU003968"/>
    </source>
</evidence>
<evidence type="ECO:0000313" key="8">
    <source>
        <dbReference type="EMBL" id="MDZ5488127.1"/>
    </source>
</evidence>
<name>A0ABU5J6E3_9ACTN</name>
<evidence type="ECO:0000313" key="9">
    <source>
        <dbReference type="Proteomes" id="UP001290101"/>
    </source>
</evidence>
<evidence type="ECO:0000259" key="7">
    <source>
        <dbReference type="PROSITE" id="PS00624"/>
    </source>
</evidence>
<sequence>MGATLVPANRGCPLEEFDYVVVGAGSAGCVLANRLTEDPGTRVLLIEAGGWDRSPFVRIPKTFSRLMDNPRTAWHYPADAGPARREVWQRGRMIGGSSSINGMVYGRGGRLDYDGLERLGNPGWGWDTMLPIFKQLEDNPFGASEVRGADGPLRLSSATDTDELCEETIAAGVELGWRRADDLNADDDERIGYVMATIRDGRRFSAADAFLHPVRNRPNLTIAVGTVALRVLVQQGRAIGVRARRHGRTVDYAASAEVILAAGAIATPQLLQVSGIGPADTLRRAGVDVLVDRARVGTGLREHRSMPVQFRLTAAGGYNPLLGSRLGQGRAMLRYLLTRRGPLALPVYDVGAHIRSDPEADHPDTQLLIAPFSAAPQRPGHALELETEPGLMALATVTRPDSEGSLAITSADPETPPRIVANYFDTAHDRRVAVSAFRRMRELFATAPIAKRISAETLPGPGVQDDDEIIDAALALGYCGYHAVGTCAMGPDHEFVVDPQLRVRGVDGLRIVDASVLPVLVSSYLNAPVMALAWRAADLILDRRQ</sequence>
<comment type="cofactor">
    <cofactor evidence="1">
        <name>FAD</name>
        <dbReference type="ChEBI" id="CHEBI:57692"/>
    </cofactor>
</comment>
<keyword evidence="3 5" id="KW-0285">Flavoprotein</keyword>
<evidence type="ECO:0000256" key="3">
    <source>
        <dbReference type="ARBA" id="ARBA00022630"/>
    </source>
</evidence>
<dbReference type="PANTHER" id="PTHR11552:SF147">
    <property type="entry name" value="CHOLINE DEHYDROGENASE, MITOCHONDRIAL"/>
    <property type="match status" value="1"/>
</dbReference>
<dbReference type="Pfam" id="PF05199">
    <property type="entry name" value="GMC_oxred_C"/>
    <property type="match status" value="1"/>
</dbReference>
<gene>
    <name evidence="8" type="ORF">U2F25_01375</name>
</gene>
<dbReference type="PROSITE" id="PS00623">
    <property type="entry name" value="GMC_OXRED_1"/>
    <property type="match status" value="1"/>
</dbReference>
<comment type="similarity">
    <text evidence="2 5">Belongs to the GMC oxidoreductase family.</text>
</comment>
<evidence type="ECO:0000256" key="1">
    <source>
        <dbReference type="ARBA" id="ARBA00001974"/>
    </source>
</evidence>
<dbReference type="Gene3D" id="3.50.50.60">
    <property type="entry name" value="FAD/NAD(P)-binding domain"/>
    <property type="match status" value="1"/>
</dbReference>
<dbReference type="InterPro" id="IPR000172">
    <property type="entry name" value="GMC_OxRdtase_N"/>
</dbReference>
<dbReference type="InterPro" id="IPR012132">
    <property type="entry name" value="GMC_OxRdtase"/>
</dbReference>
<dbReference type="InterPro" id="IPR036188">
    <property type="entry name" value="FAD/NAD-bd_sf"/>
</dbReference>
<keyword evidence="4 5" id="KW-0274">FAD</keyword>
<dbReference type="InterPro" id="IPR007867">
    <property type="entry name" value="GMC_OxRtase_C"/>
</dbReference>
<comment type="caution">
    <text evidence="8">The sequence shown here is derived from an EMBL/GenBank/DDBJ whole genome shotgun (WGS) entry which is preliminary data.</text>
</comment>
<dbReference type="EMBL" id="JAXOTQ010000001">
    <property type="protein sequence ID" value="MDZ5488127.1"/>
    <property type="molecule type" value="Genomic_DNA"/>
</dbReference>
<protein>
    <submittedName>
        <fullName evidence="8">GMC family oxidoreductase N-terminal domain-containing protein</fullName>
    </submittedName>
</protein>
<dbReference type="SUPFAM" id="SSF54373">
    <property type="entry name" value="FAD-linked reductases, C-terminal domain"/>
    <property type="match status" value="1"/>
</dbReference>
<dbReference type="Gene3D" id="3.30.560.10">
    <property type="entry name" value="Glucose Oxidase, domain 3"/>
    <property type="match status" value="1"/>
</dbReference>
<evidence type="ECO:0000256" key="4">
    <source>
        <dbReference type="ARBA" id="ARBA00022827"/>
    </source>
</evidence>
<organism evidence="8 9">
    <name type="scientific">Micromonospora sicca</name>
    <dbReference type="NCBI Taxonomy" id="2202420"/>
    <lineage>
        <taxon>Bacteria</taxon>
        <taxon>Bacillati</taxon>
        <taxon>Actinomycetota</taxon>
        <taxon>Actinomycetes</taxon>
        <taxon>Micromonosporales</taxon>
        <taxon>Micromonosporaceae</taxon>
        <taxon>Micromonospora</taxon>
    </lineage>
</organism>
<dbReference type="SUPFAM" id="SSF51905">
    <property type="entry name" value="FAD/NAD(P)-binding domain"/>
    <property type="match status" value="1"/>
</dbReference>
<dbReference type="PIRSF" id="PIRSF000137">
    <property type="entry name" value="Alcohol_oxidase"/>
    <property type="match status" value="1"/>
</dbReference>
<accession>A0ABU5J6E3</accession>
<dbReference type="Pfam" id="PF00732">
    <property type="entry name" value="GMC_oxred_N"/>
    <property type="match status" value="1"/>
</dbReference>
<keyword evidence="9" id="KW-1185">Reference proteome</keyword>
<proteinExistence type="inferred from homology"/>
<reference evidence="8 9" key="1">
    <citation type="submission" date="2023-12" db="EMBL/GenBank/DDBJ databases">
        <title>Micromonospora sp. nov., isolated from Atacama Desert.</title>
        <authorList>
            <person name="Carro L."/>
            <person name="Golinska P."/>
            <person name="Klenk H.-P."/>
            <person name="Goodfellow M."/>
        </authorList>
    </citation>
    <scope>NUCLEOTIDE SEQUENCE [LARGE SCALE GENOMIC DNA]</scope>
    <source>
        <strain evidence="8 9">4G53</strain>
    </source>
</reference>
<dbReference type="Proteomes" id="UP001290101">
    <property type="component" value="Unassembled WGS sequence"/>
</dbReference>
<dbReference type="PANTHER" id="PTHR11552">
    <property type="entry name" value="GLUCOSE-METHANOL-CHOLINE GMC OXIDOREDUCTASE"/>
    <property type="match status" value="1"/>
</dbReference>
<feature type="domain" description="Glucose-methanol-choline oxidoreductase N-terminal" evidence="6">
    <location>
        <begin position="91"/>
        <end position="114"/>
    </location>
</feature>
<feature type="domain" description="Glucose-methanol-choline oxidoreductase N-terminal" evidence="7">
    <location>
        <begin position="263"/>
        <end position="277"/>
    </location>
</feature>
<evidence type="ECO:0000259" key="6">
    <source>
        <dbReference type="PROSITE" id="PS00623"/>
    </source>
</evidence>
<dbReference type="PROSITE" id="PS00624">
    <property type="entry name" value="GMC_OXRED_2"/>
    <property type="match status" value="1"/>
</dbReference>